<name>G8XUD4_9BETA</name>
<accession>G8XUD4</accession>
<dbReference type="GO" id="GO:0006355">
    <property type="term" value="P:regulation of DNA-templated transcription"/>
    <property type="evidence" value="ECO:0007669"/>
    <property type="project" value="InterPro"/>
</dbReference>
<reference evidence="7" key="1">
    <citation type="submission" date="2011-12" db="EMBL/GenBank/DDBJ databases">
        <title>Comparative genomics of primate cytomegaloviruses.</title>
        <authorList>
            <person name="Davison A.J."/>
            <person name="Holton M."/>
            <person name="Dolan A."/>
            <person name="Dargan D.J."/>
            <person name="Gatherer D."/>
            <person name="Hayward G.S."/>
        </authorList>
    </citation>
    <scope>NUCLEOTIDE SEQUENCE [LARGE SCALE GENOMIC DNA]</scope>
    <source>
        <strain evidence="7">S34E</strain>
    </source>
</reference>
<evidence type="ECO:0000313" key="7">
    <source>
        <dbReference type="EMBL" id="AEV80764.1"/>
    </source>
</evidence>
<dbReference type="GO" id="GO:0019033">
    <property type="term" value="C:viral tegument"/>
    <property type="evidence" value="ECO:0007669"/>
    <property type="project" value="UniProtKB-SubCell"/>
</dbReference>
<keyword evidence="4" id="KW-0805">Transcription regulation</keyword>
<evidence type="ECO:0000256" key="2">
    <source>
        <dbReference type="ARBA" id="ARBA00016989"/>
    </source>
</evidence>
<keyword evidence="3" id="KW-0920">Virion tegument</keyword>
<keyword evidence="5" id="KW-0804">Transcription</keyword>
<comment type="subcellular location">
    <subcellularLocation>
        <location evidence="1">Virion tegument</location>
    </subcellularLocation>
</comment>
<dbReference type="KEGG" id="vg:11464132"/>
<gene>
    <name evidence="7" type="primary">UL69</name>
</gene>
<keyword evidence="8" id="KW-1185">Reference proteome</keyword>
<evidence type="ECO:0000256" key="5">
    <source>
        <dbReference type="ARBA" id="ARBA00023163"/>
    </source>
</evidence>
<dbReference type="RefSeq" id="YP_004940085.1">
    <property type="nucleotide sequence ID" value="NC_016447.1"/>
</dbReference>
<dbReference type="OrthoDB" id="10539at10239"/>
<evidence type="ECO:0000256" key="3">
    <source>
        <dbReference type="ARBA" id="ARBA00022580"/>
    </source>
</evidence>
<evidence type="ECO:0000256" key="6">
    <source>
        <dbReference type="ARBA" id="ARBA00023200"/>
    </source>
</evidence>
<sequence>MDYPRSRYGVSISGMDEGERRARRARRFALDYDEMPGKRARRETTPPRRYYHYYHYDAEPGGRSRTRVRRYGASALTGRSGVDLYRRRRTLAPIPAAEDVAASDDAAAAASAAAAAAAAGSTVGASGSPSAPHAAPLSQLLDMEISSMNDEELDQLSALIEQRRRLQRQLKEEFPAAAEETTSPSSTSPPYDLQRYTAESLGLVPYRDDVRKPVAFPDYHDNGRILLSHDELMQTDYIFDIRRQFDWLKPNLLQKLVVERTFSVANASSLHMLVAMVDETLSYIKYHYVHNLPVNPHDPYMSTVHSLRQLLFNKLSNVDLPCVMNERDWGPNCSLLKQLARKPVRATHMRDDTYDVQRRPASDFDHPLHQAMSFVTSFARSVALLKRRSEQSNAPMFMERFDDNHAISAYRCGMIADLIIGVFRRHECDNELCAMKLHKALQSYRLMLSFCPFDECCVLDLGPLLPEKANNQPAVKTTEIAVATDFVFAAPPAPAPPSVPVISIQAATSPASPESPHQCNVAVATTFFHDASTNTTGSWTPTPDPPVHEVAVGTVECQEHNSWNVSSTDIQMQTGSDSMTGLDLPDYDNILSYSDMDDDDY</sequence>
<dbReference type="Pfam" id="PF05459">
    <property type="entry name" value="Herpes_UL69"/>
    <property type="match status" value="1"/>
</dbReference>
<dbReference type="InterPro" id="IPR008648">
    <property type="entry name" value="ICP27-like"/>
</dbReference>
<evidence type="ECO:0000256" key="4">
    <source>
        <dbReference type="ARBA" id="ARBA00023015"/>
    </source>
</evidence>
<evidence type="ECO:0000256" key="1">
    <source>
        <dbReference type="ARBA" id="ARBA00004535"/>
    </source>
</evidence>
<keyword evidence="6" id="KW-1035">Host cytoplasm</keyword>
<proteinExistence type="predicted"/>
<dbReference type="Proteomes" id="UP000113968">
    <property type="component" value="Segment"/>
</dbReference>
<keyword evidence="3" id="KW-0946">Virion</keyword>
<evidence type="ECO:0000313" key="8">
    <source>
        <dbReference type="Proteomes" id="UP000113968"/>
    </source>
</evidence>
<organism evidence="7 8">
    <name type="scientific">Aotine betaherpesvirus 1</name>
    <dbReference type="NCBI Taxonomy" id="50290"/>
    <lineage>
        <taxon>Viruses</taxon>
        <taxon>Duplodnaviria</taxon>
        <taxon>Heunggongvirae</taxon>
        <taxon>Peploviricota</taxon>
        <taxon>Herviviricetes</taxon>
        <taxon>Herpesvirales</taxon>
        <taxon>Orthoherpesviridae</taxon>
        <taxon>Betaherpesvirinae</taxon>
        <taxon>Cytomegalovirus</taxon>
        <taxon>Cytomegalovirus aotinebeta1</taxon>
    </lineage>
</organism>
<protein>
    <recommendedName>
        <fullName evidence="2">mRNA export factor ICP27 homolog</fullName>
    </recommendedName>
</protein>
<dbReference type="GeneID" id="11464132"/>
<dbReference type="EMBL" id="FJ483970">
    <property type="protein sequence ID" value="AEV80764.1"/>
    <property type="molecule type" value="Genomic_DNA"/>
</dbReference>